<gene>
    <name evidence="3" type="ORF">ACFQ5P_16985</name>
</gene>
<dbReference type="RefSeq" id="WP_131573527.1">
    <property type="nucleotide sequence ID" value="NZ_CBCSAJ010000011.1"/>
</dbReference>
<dbReference type="Proteomes" id="UP001597302">
    <property type="component" value="Unassembled WGS sequence"/>
</dbReference>
<dbReference type="InterPro" id="IPR010985">
    <property type="entry name" value="Ribbon_hlx_hlx"/>
</dbReference>
<evidence type="ECO:0000313" key="4">
    <source>
        <dbReference type="Proteomes" id="UP001597302"/>
    </source>
</evidence>
<dbReference type="InterPro" id="IPR005569">
    <property type="entry name" value="Arc_DNA-bd_dom"/>
</dbReference>
<dbReference type="SUPFAM" id="SSF47598">
    <property type="entry name" value="Ribbon-helix-helix"/>
    <property type="match status" value="1"/>
</dbReference>
<evidence type="ECO:0000256" key="1">
    <source>
        <dbReference type="SAM" id="MobiDB-lite"/>
    </source>
</evidence>
<keyword evidence="4" id="KW-1185">Reference proteome</keyword>
<reference evidence="4" key="1">
    <citation type="journal article" date="2019" name="Int. J. Syst. Evol. Microbiol.">
        <title>The Global Catalogue of Microorganisms (GCM) 10K type strain sequencing project: providing services to taxonomists for standard genome sequencing and annotation.</title>
        <authorList>
            <consortium name="The Broad Institute Genomics Platform"/>
            <consortium name="The Broad Institute Genome Sequencing Center for Infectious Disease"/>
            <person name="Wu L."/>
            <person name="Ma J."/>
        </authorList>
    </citation>
    <scope>NUCLEOTIDE SEQUENCE [LARGE SCALE GENOMIC DNA]</scope>
    <source>
        <strain evidence="4">CCM 8875</strain>
    </source>
</reference>
<comment type="caution">
    <text evidence="3">The sequence shown here is derived from an EMBL/GenBank/DDBJ whole genome shotgun (WGS) entry which is preliminary data.</text>
</comment>
<dbReference type="Pfam" id="PF03869">
    <property type="entry name" value="Arc"/>
    <property type="match status" value="1"/>
</dbReference>
<dbReference type="GO" id="GO:0003677">
    <property type="term" value="F:DNA binding"/>
    <property type="evidence" value="ECO:0007669"/>
    <property type="project" value="UniProtKB-KW"/>
</dbReference>
<sequence length="115" mass="12838">MTKPPSKQLDQFVVRLPDGMRDQIKYAAELNNRSMNAEIVARLEGSFDPRSIKVFDARSIYEARRAVKDIAEMVASPSFKWVLSGLSPDPDGRYLPNSDESLHGDGSLPGDEKEN</sequence>
<organism evidence="3 4">
    <name type="scientific">Paracoccus nototheniae</name>
    <dbReference type="NCBI Taxonomy" id="2489002"/>
    <lineage>
        <taxon>Bacteria</taxon>
        <taxon>Pseudomonadati</taxon>
        <taxon>Pseudomonadota</taxon>
        <taxon>Alphaproteobacteria</taxon>
        <taxon>Rhodobacterales</taxon>
        <taxon>Paracoccaceae</taxon>
        <taxon>Paracoccus</taxon>
    </lineage>
</organism>
<accession>A0ABW4E3C8</accession>
<keyword evidence="3" id="KW-0238">DNA-binding</keyword>
<proteinExistence type="predicted"/>
<dbReference type="InterPro" id="IPR013321">
    <property type="entry name" value="Arc_rbn_hlx_hlx"/>
</dbReference>
<evidence type="ECO:0000259" key="2">
    <source>
        <dbReference type="Pfam" id="PF03869"/>
    </source>
</evidence>
<feature type="domain" description="Arc-like DNA binding" evidence="2">
    <location>
        <begin position="7"/>
        <end position="48"/>
    </location>
</feature>
<evidence type="ECO:0000313" key="3">
    <source>
        <dbReference type="EMBL" id="MFD1482995.1"/>
    </source>
</evidence>
<protein>
    <submittedName>
        <fullName evidence="3">Arc family DNA-binding protein</fullName>
    </submittedName>
</protein>
<name>A0ABW4E3C8_9RHOB</name>
<dbReference type="EMBL" id="JBHTOQ010000038">
    <property type="protein sequence ID" value="MFD1482995.1"/>
    <property type="molecule type" value="Genomic_DNA"/>
</dbReference>
<dbReference type="Gene3D" id="1.10.1220.10">
    <property type="entry name" value="Met repressor-like"/>
    <property type="match status" value="1"/>
</dbReference>
<feature type="region of interest" description="Disordered" evidence="1">
    <location>
        <begin position="90"/>
        <end position="115"/>
    </location>
</feature>